<dbReference type="SUPFAM" id="SSF56281">
    <property type="entry name" value="Metallo-hydrolase/oxidoreductase"/>
    <property type="match status" value="1"/>
</dbReference>
<name>A0A3R9TA04_STRCR</name>
<evidence type="ECO:0000259" key="1">
    <source>
        <dbReference type="Pfam" id="PF00753"/>
    </source>
</evidence>
<proteinExistence type="predicted"/>
<dbReference type="Proteomes" id="UP000278843">
    <property type="component" value="Unassembled WGS sequence"/>
</dbReference>
<dbReference type="InterPro" id="IPR035681">
    <property type="entry name" value="ComA-like_MBL"/>
</dbReference>
<feature type="domain" description="Metallo-beta-lactamase" evidence="1">
    <location>
        <begin position="3"/>
        <end position="147"/>
    </location>
</feature>
<evidence type="ECO:0000313" key="2">
    <source>
        <dbReference type="EMBL" id="RSJ96015.1"/>
    </source>
</evidence>
<gene>
    <name evidence="2" type="ORF">D8790_03710</name>
</gene>
<evidence type="ECO:0000313" key="3">
    <source>
        <dbReference type="Proteomes" id="UP000278843"/>
    </source>
</evidence>
<reference evidence="2 3" key="1">
    <citation type="submission" date="2018-11" db="EMBL/GenBank/DDBJ databases">
        <title>Species Designations Belie Phenotypic and Genotypic Heterogeneity in Oral Streptococci.</title>
        <authorList>
            <person name="Velsko I."/>
        </authorList>
    </citation>
    <scope>NUCLEOTIDE SEQUENCE [LARGE SCALE GENOMIC DNA]</scope>
    <source>
        <strain evidence="2 3">BCC13</strain>
    </source>
</reference>
<protein>
    <submittedName>
        <fullName evidence="2">ComEC family competence protein</fullName>
    </submittedName>
</protein>
<dbReference type="InterPro" id="IPR036866">
    <property type="entry name" value="RibonucZ/Hydroxyglut_hydro"/>
</dbReference>
<comment type="caution">
    <text evidence="2">The sequence shown here is derived from an EMBL/GenBank/DDBJ whole genome shotgun (WGS) entry which is preliminary data.</text>
</comment>
<organism evidence="2 3">
    <name type="scientific">Streptococcus cristatus</name>
    <dbReference type="NCBI Taxonomy" id="45634"/>
    <lineage>
        <taxon>Bacteria</taxon>
        <taxon>Bacillati</taxon>
        <taxon>Bacillota</taxon>
        <taxon>Bacilli</taxon>
        <taxon>Lactobacillales</taxon>
        <taxon>Streptococcaceae</taxon>
        <taxon>Streptococcus</taxon>
    </lineage>
</organism>
<dbReference type="PANTHER" id="PTHR30619">
    <property type="entry name" value="DNA INTERNALIZATION/COMPETENCE PROTEIN COMEC/REC2"/>
    <property type="match status" value="1"/>
</dbReference>
<dbReference type="CDD" id="cd07731">
    <property type="entry name" value="ComA-like_MBL-fold"/>
    <property type="match status" value="1"/>
</dbReference>
<dbReference type="InterPro" id="IPR001279">
    <property type="entry name" value="Metallo-B-lactamas"/>
</dbReference>
<dbReference type="AlphaFoldDB" id="A0A3R9TA04"/>
<sequence length="193" mass="21945">MRTHTDTDHMGDMLEVAKHFSIKEIYVSKGSLTQSDFVEKLERMQTRVHAVEVGDKLPIFDGALQVLYPEETGDGSNDDSVVLYGKFFGTSFLFTGDLEENGEATLMRRFPQLKVDVLKAGHHGSKGSSSPEFLHQLQPKIALISAGKNNRYKHPHRETLDRFENIQTQIFRTDEQGAIRFSGWDSWEIETVK</sequence>
<dbReference type="InterPro" id="IPR052159">
    <property type="entry name" value="Competence_DNA_uptake"/>
</dbReference>
<dbReference type="Gene3D" id="3.60.15.10">
    <property type="entry name" value="Ribonuclease Z/Hydroxyacylglutathione hydrolase-like"/>
    <property type="match status" value="1"/>
</dbReference>
<dbReference type="Pfam" id="PF00753">
    <property type="entry name" value="Lactamase_B"/>
    <property type="match status" value="1"/>
</dbReference>
<dbReference type="PANTHER" id="PTHR30619:SF1">
    <property type="entry name" value="RECOMBINATION PROTEIN 2"/>
    <property type="match status" value="1"/>
</dbReference>
<accession>A0A3R9TA04</accession>
<dbReference type="EMBL" id="RJPU01000002">
    <property type="protein sequence ID" value="RSJ96015.1"/>
    <property type="molecule type" value="Genomic_DNA"/>
</dbReference>